<accession>A0A9D2N4J9</accession>
<reference evidence="1" key="1">
    <citation type="journal article" date="2021" name="PeerJ">
        <title>Extensive microbial diversity within the chicken gut microbiome revealed by metagenomics and culture.</title>
        <authorList>
            <person name="Gilroy R."/>
            <person name="Ravi A."/>
            <person name="Getino M."/>
            <person name="Pursley I."/>
            <person name="Horton D.L."/>
            <person name="Alikhan N.F."/>
            <person name="Baker D."/>
            <person name="Gharbi K."/>
            <person name="Hall N."/>
            <person name="Watson M."/>
            <person name="Adriaenssens E.M."/>
            <person name="Foster-Nyarko E."/>
            <person name="Jarju S."/>
            <person name="Secka A."/>
            <person name="Antonio M."/>
            <person name="Oren A."/>
            <person name="Chaudhuri R.R."/>
            <person name="La Ragione R."/>
            <person name="Hildebrand F."/>
            <person name="Pallen M.J."/>
        </authorList>
    </citation>
    <scope>NUCLEOTIDE SEQUENCE</scope>
    <source>
        <strain evidence="1">ChiSxjej6B18-287</strain>
    </source>
</reference>
<protein>
    <submittedName>
        <fullName evidence="1">Helix-turn-helix domain-containing protein</fullName>
    </submittedName>
</protein>
<name>A0A9D2N4J9_9FIRM</name>
<reference evidence="1" key="2">
    <citation type="submission" date="2021-04" db="EMBL/GenBank/DDBJ databases">
        <authorList>
            <person name="Gilroy R."/>
        </authorList>
    </citation>
    <scope>NUCLEOTIDE SEQUENCE</scope>
    <source>
        <strain evidence="1">ChiSxjej6B18-287</strain>
    </source>
</reference>
<dbReference type="EMBL" id="DWWV01000036">
    <property type="protein sequence ID" value="HJC09785.1"/>
    <property type="molecule type" value="Genomic_DNA"/>
</dbReference>
<sequence>MASTVFIKADEVAAELGISKSLAYRMIHQWNEELKKKGYTTVIGRVSRQYYHEKVYGMSGEGR</sequence>
<gene>
    <name evidence="1" type="ORF">H9935_03100</name>
</gene>
<evidence type="ECO:0000313" key="1">
    <source>
        <dbReference type="EMBL" id="HJC09785.1"/>
    </source>
</evidence>
<dbReference type="Proteomes" id="UP000823893">
    <property type="component" value="Unassembled WGS sequence"/>
</dbReference>
<dbReference type="AlphaFoldDB" id="A0A9D2N4J9"/>
<proteinExistence type="predicted"/>
<comment type="caution">
    <text evidence="1">The sequence shown here is derived from an EMBL/GenBank/DDBJ whole genome shotgun (WGS) entry which is preliminary data.</text>
</comment>
<evidence type="ECO:0000313" key="2">
    <source>
        <dbReference type="Proteomes" id="UP000823893"/>
    </source>
</evidence>
<organism evidence="1 2">
    <name type="scientific">Candidatus Blautia merdigallinarum</name>
    <dbReference type="NCBI Taxonomy" id="2838495"/>
    <lineage>
        <taxon>Bacteria</taxon>
        <taxon>Bacillati</taxon>
        <taxon>Bacillota</taxon>
        <taxon>Clostridia</taxon>
        <taxon>Lachnospirales</taxon>
        <taxon>Lachnospiraceae</taxon>
        <taxon>Blautia</taxon>
    </lineage>
</organism>